<feature type="signal peptide" evidence="1">
    <location>
        <begin position="1"/>
        <end position="21"/>
    </location>
</feature>
<dbReference type="Pfam" id="PF09982">
    <property type="entry name" value="LpxR"/>
    <property type="match status" value="1"/>
</dbReference>
<keyword evidence="3" id="KW-1185">Reference proteome</keyword>
<organism evidence="2 3">
    <name type="scientific">Dyadobacter psychrophilus</name>
    <dbReference type="NCBI Taxonomy" id="651661"/>
    <lineage>
        <taxon>Bacteria</taxon>
        <taxon>Pseudomonadati</taxon>
        <taxon>Bacteroidota</taxon>
        <taxon>Cytophagia</taxon>
        <taxon>Cytophagales</taxon>
        <taxon>Spirosomataceae</taxon>
        <taxon>Dyadobacter</taxon>
    </lineage>
</organism>
<dbReference type="EMBL" id="FUZA01000004">
    <property type="protein sequence ID" value="SKB98381.1"/>
    <property type="molecule type" value="Genomic_DNA"/>
</dbReference>
<dbReference type="STRING" id="651661.SAMN05660293_03303"/>
<evidence type="ECO:0000313" key="3">
    <source>
        <dbReference type="Proteomes" id="UP000190897"/>
    </source>
</evidence>
<dbReference type="RefSeq" id="WP_082215837.1">
    <property type="nucleotide sequence ID" value="NZ_FUZA01000004.1"/>
</dbReference>
<proteinExistence type="predicted"/>
<evidence type="ECO:0000256" key="1">
    <source>
        <dbReference type="SAM" id="SignalP"/>
    </source>
</evidence>
<feature type="chain" id="PRO_5012843564" description="Lipid A deacylase LpxR family protein" evidence="1">
    <location>
        <begin position="22"/>
        <end position="322"/>
    </location>
</feature>
<accession>A0A1T5FQH5</accession>
<name>A0A1T5FQH5_9BACT</name>
<dbReference type="InterPro" id="IPR018707">
    <property type="entry name" value="LpxR"/>
</dbReference>
<evidence type="ECO:0008006" key="4">
    <source>
        <dbReference type="Google" id="ProtNLM"/>
    </source>
</evidence>
<evidence type="ECO:0000313" key="2">
    <source>
        <dbReference type="EMBL" id="SKB98381.1"/>
    </source>
</evidence>
<protein>
    <recommendedName>
        <fullName evidence="4">Lipid A deacylase LpxR family protein</fullName>
    </recommendedName>
</protein>
<dbReference type="OrthoDB" id="622552at2"/>
<dbReference type="InterPro" id="IPR037107">
    <property type="entry name" value="Put_OMP_sf"/>
</dbReference>
<keyword evidence="1" id="KW-0732">Signal</keyword>
<reference evidence="3" key="1">
    <citation type="submission" date="2017-02" db="EMBL/GenBank/DDBJ databases">
        <authorList>
            <person name="Varghese N."/>
            <person name="Submissions S."/>
        </authorList>
    </citation>
    <scope>NUCLEOTIDE SEQUENCE [LARGE SCALE GENOMIC DNA]</scope>
    <source>
        <strain evidence="3">DSM 22270</strain>
    </source>
</reference>
<dbReference type="AlphaFoldDB" id="A0A1T5FQH5"/>
<sequence>MTRYLKILFLALLVIPKTSIAQRIDQTASFRNAIGDKYIRIHYDNDFFAKSDYYYTQGYSFEVITPGLGKNPLNKLLLNKGQSTHYGLAFEHYGFTPTSISSEAILYNDRPFAGCIMLKSFRISTDSLKKTRLVAILSTGMIGPAAFAGKMQTKIHEWTGDRDPKGWQNQIKNDVVINYEVQFQKQVFNFKNIVALNTETQIQIGTLTNKAQAGLTVRVGKFNAPFENRPLKSRKNIQCYIYSQPLIGFNAYDATLQGGLFARNSPYTLRSSQINRVTFQDNFGVVVQCWRIYLEYYQSFLTKEFRTGMDHRWGGVKIGFAL</sequence>
<dbReference type="Proteomes" id="UP000190897">
    <property type="component" value="Unassembled WGS sequence"/>
</dbReference>
<gene>
    <name evidence="2" type="ORF">SAMN05660293_03303</name>
</gene>
<dbReference type="Gene3D" id="2.40.128.140">
    <property type="entry name" value="Outer membrane protein"/>
    <property type="match status" value="1"/>
</dbReference>